<protein>
    <submittedName>
        <fullName evidence="2">Ovule protein</fullName>
    </submittedName>
</protein>
<name>A0A914KWA4_MELIC</name>
<dbReference type="Proteomes" id="UP000887563">
    <property type="component" value="Unplaced"/>
</dbReference>
<reference evidence="2" key="1">
    <citation type="submission" date="2022-11" db="UniProtKB">
        <authorList>
            <consortium name="WormBaseParasite"/>
        </authorList>
    </citation>
    <scope>IDENTIFICATION</scope>
</reference>
<accession>A0A914KWA4</accession>
<keyword evidence="1" id="KW-1185">Reference proteome</keyword>
<evidence type="ECO:0000313" key="2">
    <source>
        <dbReference type="WBParaSite" id="Minc3s00143g05930"/>
    </source>
</evidence>
<evidence type="ECO:0000313" key="1">
    <source>
        <dbReference type="Proteomes" id="UP000887563"/>
    </source>
</evidence>
<dbReference type="AlphaFoldDB" id="A0A914KWA4"/>
<sequence>MSIFHFLIKILEFFVNFEGVQSKFLETLKLNRGNFGSLICFRKTDSRQTLLSLRLDFFHFDKIKNPSLVELCVLSDYYI</sequence>
<dbReference type="WBParaSite" id="Minc3s00143g05930">
    <property type="protein sequence ID" value="Minc3s00143g05930"/>
    <property type="gene ID" value="Minc3s00143g05930"/>
</dbReference>
<proteinExistence type="predicted"/>
<organism evidence="1 2">
    <name type="scientific">Meloidogyne incognita</name>
    <name type="common">Southern root-knot nematode worm</name>
    <name type="synonym">Oxyuris incognita</name>
    <dbReference type="NCBI Taxonomy" id="6306"/>
    <lineage>
        <taxon>Eukaryota</taxon>
        <taxon>Metazoa</taxon>
        <taxon>Ecdysozoa</taxon>
        <taxon>Nematoda</taxon>
        <taxon>Chromadorea</taxon>
        <taxon>Rhabditida</taxon>
        <taxon>Tylenchina</taxon>
        <taxon>Tylenchomorpha</taxon>
        <taxon>Tylenchoidea</taxon>
        <taxon>Meloidogynidae</taxon>
        <taxon>Meloidogyninae</taxon>
        <taxon>Meloidogyne</taxon>
        <taxon>Meloidogyne incognita group</taxon>
    </lineage>
</organism>